<dbReference type="InterPro" id="IPR037519">
    <property type="entry name" value="LITAF_fam"/>
</dbReference>
<keyword evidence="6" id="KW-1133">Transmembrane helix</keyword>
<dbReference type="PROSITE" id="PS51837">
    <property type="entry name" value="LITAF"/>
    <property type="match status" value="1"/>
</dbReference>
<evidence type="ECO:0000256" key="3">
    <source>
        <dbReference type="ARBA" id="ARBA00022723"/>
    </source>
</evidence>
<keyword evidence="5 6" id="KW-0472">Membrane</keyword>
<feature type="transmembrane region" description="Helical" evidence="6">
    <location>
        <begin position="105"/>
        <end position="125"/>
    </location>
</feature>
<keyword evidence="9" id="KW-1185">Reference proteome</keyword>
<keyword evidence="3" id="KW-0479">Metal-binding</keyword>
<comment type="subcellular location">
    <subcellularLocation>
        <location evidence="1">Membrane</location>
        <topology evidence="1">Peripheral membrane protein</topology>
    </subcellularLocation>
</comment>
<reference evidence="8 9" key="1">
    <citation type="submission" date="2023-04" db="EMBL/GenBank/DDBJ databases">
        <title>Genome of Basidiobolus ranarum AG-B5.</title>
        <authorList>
            <person name="Stajich J.E."/>
            <person name="Carter-House D."/>
            <person name="Gryganskyi A."/>
        </authorList>
    </citation>
    <scope>NUCLEOTIDE SEQUENCE [LARGE SCALE GENOMIC DNA]</scope>
    <source>
        <strain evidence="8 9">AG-B5</strain>
    </source>
</reference>
<evidence type="ECO:0000313" key="9">
    <source>
        <dbReference type="Proteomes" id="UP001479436"/>
    </source>
</evidence>
<comment type="caution">
    <text evidence="8">The sequence shown here is derived from an EMBL/GenBank/DDBJ whole genome shotgun (WGS) entry which is preliminary data.</text>
</comment>
<name>A0ABR2W2Z8_9FUNG</name>
<protein>
    <recommendedName>
        <fullName evidence="7">LITAF domain-containing protein</fullName>
    </recommendedName>
</protein>
<dbReference type="EMBL" id="JASJQH010007138">
    <property type="protein sequence ID" value="KAK9717516.1"/>
    <property type="molecule type" value="Genomic_DNA"/>
</dbReference>
<dbReference type="SMART" id="SM00714">
    <property type="entry name" value="LITAF"/>
    <property type="match status" value="1"/>
</dbReference>
<evidence type="ECO:0000256" key="4">
    <source>
        <dbReference type="ARBA" id="ARBA00022833"/>
    </source>
</evidence>
<evidence type="ECO:0000259" key="7">
    <source>
        <dbReference type="PROSITE" id="PS51837"/>
    </source>
</evidence>
<organism evidence="8 9">
    <name type="scientific">Basidiobolus ranarum</name>
    <dbReference type="NCBI Taxonomy" id="34480"/>
    <lineage>
        <taxon>Eukaryota</taxon>
        <taxon>Fungi</taxon>
        <taxon>Fungi incertae sedis</taxon>
        <taxon>Zoopagomycota</taxon>
        <taxon>Entomophthoromycotina</taxon>
        <taxon>Basidiobolomycetes</taxon>
        <taxon>Basidiobolales</taxon>
        <taxon>Basidiobolaceae</taxon>
        <taxon>Basidiobolus</taxon>
    </lineage>
</organism>
<feature type="domain" description="LITAF" evidence="7">
    <location>
        <begin position="67"/>
        <end position="149"/>
    </location>
</feature>
<evidence type="ECO:0000256" key="6">
    <source>
        <dbReference type="SAM" id="Phobius"/>
    </source>
</evidence>
<keyword evidence="6" id="KW-0812">Transmembrane</keyword>
<evidence type="ECO:0000256" key="1">
    <source>
        <dbReference type="ARBA" id="ARBA00004170"/>
    </source>
</evidence>
<dbReference type="Proteomes" id="UP001479436">
    <property type="component" value="Unassembled WGS sequence"/>
</dbReference>
<dbReference type="InterPro" id="IPR006629">
    <property type="entry name" value="LITAF"/>
</dbReference>
<dbReference type="PANTHER" id="PTHR23292">
    <property type="entry name" value="LIPOPOLYSACCHARIDE-INDUCED TUMOR NECROSIS FACTOR-ALPHA FACTOR"/>
    <property type="match status" value="1"/>
</dbReference>
<keyword evidence="4" id="KW-0862">Zinc</keyword>
<evidence type="ECO:0000313" key="8">
    <source>
        <dbReference type="EMBL" id="KAK9717516.1"/>
    </source>
</evidence>
<comment type="similarity">
    <text evidence="2">Belongs to the CDIP1/LITAF family.</text>
</comment>
<dbReference type="PANTHER" id="PTHR23292:SF6">
    <property type="entry name" value="FI16602P1-RELATED"/>
    <property type="match status" value="1"/>
</dbReference>
<evidence type="ECO:0000256" key="5">
    <source>
        <dbReference type="ARBA" id="ARBA00023136"/>
    </source>
</evidence>
<sequence length="150" mass="17312">MPIECTSYKEPLMRSISSTSLPGAVASTQTMFYEQNLSDPMMSELKRRLSSVSPPRPSFETDIPPSLRRFQSLRKIRFRDIPLRIQCPCCHSYCTTRLRLKNGSAVWLSSLGLFMLTGVLFWVPFITRLCKDVVHECPSCQYPIGRYRRL</sequence>
<accession>A0ABR2W2Z8</accession>
<proteinExistence type="inferred from homology"/>
<dbReference type="Pfam" id="PF10601">
    <property type="entry name" value="zf-LITAF-like"/>
    <property type="match status" value="1"/>
</dbReference>
<evidence type="ECO:0000256" key="2">
    <source>
        <dbReference type="ARBA" id="ARBA00005975"/>
    </source>
</evidence>
<gene>
    <name evidence="8" type="ORF">K7432_006147</name>
</gene>